<dbReference type="InterPro" id="IPR036635">
    <property type="entry name" value="MurB_C_sf"/>
</dbReference>
<dbReference type="Gene3D" id="3.90.78.10">
    <property type="entry name" value="UDP-N-acetylenolpyruvoylglucosamine reductase, C-terminal domain"/>
    <property type="match status" value="1"/>
</dbReference>
<dbReference type="InterPro" id="IPR011601">
    <property type="entry name" value="MurB_C"/>
</dbReference>
<gene>
    <name evidence="2" type="ORF">DESPIGER_0902</name>
</gene>
<evidence type="ECO:0000313" key="2">
    <source>
        <dbReference type="EMBL" id="SFV72767.1"/>
    </source>
</evidence>
<dbReference type="EMBL" id="LT630450">
    <property type="protein sequence ID" value="SFV72767.1"/>
    <property type="molecule type" value="Genomic_DNA"/>
</dbReference>
<keyword evidence="3" id="KW-1185">Reference proteome</keyword>
<evidence type="ECO:0000259" key="1">
    <source>
        <dbReference type="Pfam" id="PF02873"/>
    </source>
</evidence>
<dbReference type="EC" id="1.3.1.98" evidence="2"/>
<accession>A0A1K1LDJ1</accession>
<dbReference type="Proteomes" id="UP000186323">
    <property type="component" value="Chromosome I"/>
</dbReference>
<sequence>MAFSTMHANFLINEGKGSASAAFELIEMARQGVLEQTGIMLETEVRIVP</sequence>
<organism evidence="2 3">
    <name type="scientific">Desulfovibrio piger</name>
    <dbReference type="NCBI Taxonomy" id="901"/>
    <lineage>
        <taxon>Bacteria</taxon>
        <taxon>Pseudomonadati</taxon>
        <taxon>Thermodesulfobacteriota</taxon>
        <taxon>Desulfovibrionia</taxon>
        <taxon>Desulfovibrionales</taxon>
        <taxon>Desulfovibrionaceae</taxon>
        <taxon>Desulfovibrio</taxon>
    </lineage>
</organism>
<dbReference type="AlphaFoldDB" id="A0A1K1LDJ1"/>
<dbReference type="SUPFAM" id="SSF56194">
    <property type="entry name" value="Uridine diphospho-N-Acetylenolpyruvylglucosamine reductase, MurB, C-terminal domain"/>
    <property type="match status" value="1"/>
</dbReference>
<feature type="domain" description="UDP-N-acetylenolpyruvoylglucosamine reductase C-terminal" evidence="1">
    <location>
        <begin position="2"/>
        <end position="48"/>
    </location>
</feature>
<dbReference type="KEGG" id="dpg:DESPIGER_0902"/>
<dbReference type="GO" id="GO:0008762">
    <property type="term" value="F:UDP-N-acetylmuramate dehydrogenase activity"/>
    <property type="evidence" value="ECO:0007669"/>
    <property type="project" value="UniProtKB-EC"/>
</dbReference>
<evidence type="ECO:0000313" key="3">
    <source>
        <dbReference type="Proteomes" id="UP000186323"/>
    </source>
</evidence>
<keyword evidence="2" id="KW-0560">Oxidoreductase</keyword>
<name>A0A1K1LDJ1_9BACT</name>
<reference evidence="3" key="1">
    <citation type="submission" date="2016-10" db="EMBL/GenBank/DDBJ databases">
        <authorList>
            <person name="Wegmann U."/>
        </authorList>
    </citation>
    <scope>NUCLEOTIDE SEQUENCE [LARGE SCALE GENOMIC DNA]</scope>
</reference>
<proteinExistence type="predicted"/>
<protein>
    <submittedName>
        <fullName evidence="2">UDP-N-acetylenolpyruvoylglucosamine reductase</fullName>
        <ecNumber evidence="2">1.3.1.98</ecNumber>
    </submittedName>
</protein>
<dbReference type="Pfam" id="PF02873">
    <property type="entry name" value="MurB_C"/>
    <property type="match status" value="1"/>
</dbReference>